<dbReference type="Pfam" id="PF01043">
    <property type="entry name" value="SecA_PP_bind"/>
    <property type="match status" value="1"/>
</dbReference>
<comment type="subunit">
    <text evidence="15">Monomer and homodimer. Part of the essential Sec protein translocation apparatus which comprises SecA, SecYEG and auxiliary proteins SecDF. Other proteins may also be involved.</text>
</comment>
<evidence type="ECO:0000256" key="6">
    <source>
        <dbReference type="ARBA" id="ARBA00022490"/>
    </source>
</evidence>
<comment type="catalytic activity">
    <reaction evidence="15">
        <text>ATP + H2O + cellular proteinSide 1 = ADP + phosphate + cellular proteinSide 2.</text>
        <dbReference type="EC" id="7.4.2.8"/>
    </reaction>
</comment>
<dbReference type="NCBIfam" id="NF009538">
    <property type="entry name" value="PRK12904.1"/>
    <property type="match status" value="1"/>
</dbReference>
<evidence type="ECO:0000256" key="2">
    <source>
        <dbReference type="ARBA" id="ARBA00004170"/>
    </source>
</evidence>
<feature type="binding site" evidence="15">
    <location>
        <position position="509"/>
    </location>
    <ligand>
        <name>ATP</name>
        <dbReference type="ChEBI" id="CHEBI:30616"/>
    </ligand>
</feature>
<evidence type="ECO:0000256" key="4">
    <source>
        <dbReference type="ARBA" id="ARBA00022448"/>
    </source>
</evidence>
<evidence type="ECO:0000256" key="7">
    <source>
        <dbReference type="ARBA" id="ARBA00022723"/>
    </source>
</evidence>
<evidence type="ECO:0000256" key="17">
    <source>
        <dbReference type="SAM" id="MobiDB-lite"/>
    </source>
</evidence>
<sequence length="812" mass="91756">MNLVAAIRGYFNAKKLSPYWEKVRAINALEPQISALSDAELRAKTEYFKQQLQSGHTLDDILPEAFAVVREAGQRVLNMRHFDVQLLGGMVLHEGRIAEMKTGEGKTLVATLPVYLNALLGQGVQVVTVNDYLAQRDAAWMGQLYTFLGLTVGVIVANLDFAARQAAYNADITYGTNNEFAFDYLRDNMATDQEQLVQRGKYYAIVDEVDSILIDEARTPLIISGQVEDSTDKYRRVLQAARLLQPGKYQTKEKAEEEKQPGGYQDFTLEEKSKHIALTEQGIQKAEKFLGIDSIFDIQEMDSAHMLIQCLKAVHLFKRDVDYIVKDDEVVIVDEFTGRLMTGRRYSDGLHQAIEAKENVRIQNESQTLASITFQNFFRMYQKLGGMTGTAKTEEMEFARIYNLAVLEIPTNQPVLRKDAADVIYKSKYEKYKAIVQDIKERHALGQPLLVGTISIEVSEHLSALLRKENIPHNVLNAKQHAREAEIIKNAGQRGAVTIATNMAGRGTDIVLGEGVTALGGLHVLGTERHESRRIDNQLRGRCGRQGDPGSSRFYISLEDDLMRIFGGQRISSMMERLGLPADTPIEHGIITSSIERAQKKVEQYHFSIRKQVLQYDDVVNRQRETIYALRHKLLMGKDVTEKIQEFLVKTNCLDKYKEKEAQIPPDILRNIERLVLLREIDRKWIDHLHNLDVLREGIGLRAYGQLDPLTEYKIEGFKLFQTMLGQIAEDTVETLLRVQVVHDLPPNIAENYHNMHYSGGELTLGLQSPMQGQARPPAKPEPRHAAEKIGRNDPCPCGSGKKYKNCHGAAR</sequence>
<dbReference type="PROSITE" id="PS51192">
    <property type="entry name" value="HELICASE_ATP_BIND_1"/>
    <property type="match status" value="1"/>
</dbReference>
<evidence type="ECO:0000313" key="22">
    <source>
        <dbReference type="Proteomes" id="UP000275925"/>
    </source>
</evidence>
<dbReference type="Pfam" id="PF07516">
    <property type="entry name" value="SecA_SW"/>
    <property type="match status" value="2"/>
</dbReference>
<dbReference type="GO" id="GO:0005829">
    <property type="term" value="C:cytosol"/>
    <property type="evidence" value="ECO:0007669"/>
    <property type="project" value="TreeGrafter"/>
</dbReference>
<feature type="domain" description="Helicase ATP-binding" evidence="18">
    <location>
        <begin position="87"/>
        <end position="245"/>
    </location>
</feature>
<accession>A0A388TGR5</accession>
<dbReference type="Gene3D" id="3.90.1440.10">
    <property type="entry name" value="SecA, preprotein cross-linking domain"/>
    <property type="match status" value="1"/>
</dbReference>
<dbReference type="PROSITE" id="PS51196">
    <property type="entry name" value="SECA_MOTOR_DEAD"/>
    <property type="match status" value="1"/>
</dbReference>
<evidence type="ECO:0000256" key="11">
    <source>
        <dbReference type="ARBA" id="ARBA00022927"/>
    </source>
</evidence>
<dbReference type="GO" id="GO:0006605">
    <property type="term" value="P:protein targeting"/>
    <property type="evidence" value="ECO:0007669"/>
    <property type="project" value="UniProtKB-UniRule"/>
</dbReference>
<dbReference type="SUPFAM" id="SSF81886">
    <property type="entry name" value="Helical scaffold and wing domains of SecA"/>
    <property type="match status" value="1"/>
</dbReference>
<dbReference type="InterPro" id="IPR011130">
    <property type="entry name" value="SecA_preprotein_X-link_dom"/>
</dbReference>
<dbReference type="GO" id="GO:0017038">
    <property type="term" value="P:protein import"/>
    <property type="evidence" value="ECO:0007669"/>
    <property type="project" value="InterPro"/>
</dbReference>
<dbReference type="EC" id="7.4.2.8" evidence="15"/>
<keyword evidence="6 15" id="KW-0963">Cytoplasm</keyword>
<dbReference type="Gene3D" id="3.10.450.50">
    <property type="match status" value="1"/>
</dbReference>
<dbReference type="GO" id="GO:0005524">
    <property type="term" value="F:ATP binding"/>
    <property type="evidence" value="ECO:0007669"/>
    <property type="project" value="UniProtKB-UniRule"/>
</dbReference>
<dbReference type="CDD" id="cd17928">
    <property type="entry name" value="DEXDc_SecA"/>
    <property type="match status" value="1"/>
</dbReference>
<keyword evidence="22" id="KW-1185">Reference proteome</keyword>
<evidence type="ECO:0000256" key="1">
    <source>
        <dbReference type="ARBA" id="ARBA00001947"/>
    </source>
</evidence>
<dbReference type="GO" id="GO:0008564">
    <property type="term" value="F:protein-exporting ATPase activity"/>
    <property type="evidence" value="ECO:0007669"/>
    <property type="project" value="UniProtKB-EC"/>
</dbReference>
<dbReference type="InterPro" id="IPR036670">
    <property type="entry name" value="SecA_X-link_sf"/>
</dbReference>
<comment type="cofactor">
    <cofactor evidence="1">
        <name>Zn(2+)</name>
        <dbReference type="ChEBI" id="CHEBI:29105"/>
    </cofactor>
</comment>
<keyword evidence="11 15" id="KW-0653">Protein transport</keyword>
<dbReference type="Proteomes" id="UP000275925">
    <property type="component" value="Unassembled WGS sequence"/>
</dbReference>
<dbReference type="GO" id="GO:0031522">
    <property type="term" value="C:cell envelope Sec protein transport complex"/>
    <property type="evidence" value="ECO:0007669"/>
    <property type="project" value="TreeGrafter"/>
</dbReference>
<evidence type="ECO:0000256" key="3">
    <source>
        <dbReference type="ARBA" id="ARBA00007650"/>
    </source>
</evidence>
<dbReference type="InterPro" id="IPR011116">
    <property type="entry name" value="SecA_Wing/Scaffold"/>
</dbReference>
<dbReference type="PROSITE" id="PS51194">
    <property type="entry name" value="HELICASE_CTER"/>
    <property type="match status" value="1"/>
</dbReference>
<evidence type="ECO:0000259" key="18">
    <source>
        <dbReference type="PROSITE" id="PS51192"/>
    </source>
</evidence>
<dbReference type="NCBIfam" id="NF006630">
    <property type="entry name" value="PRK09200.1"/>
    <property type="match status" value="1"/>
</dbReference>
<dbReference type="Gene3D" id="3.40.50.300">
    <property type="entry name" value="P-loop containing nucleotide triphosphate hydrolases"/>
    <property type="match status" value="3"/>
</dbReference>
<dbReference type="Pfam" id="PF21090">
    <property type="entry name" value="P-loop_SecA"/>
    <property type="match status" value="2"/>
</dbReference>
<dbReference type="PANTHER" id="PTHR30612">
    <property type="entry name" value="SECA INNER MEMBRANE COMPONENT OF SEC PROTEIN SECRETION SYSTEM"/>
    <property type="match status" value="1"/>
</dbReference>
<dbReference type="InterPro" id="IPR001650">
    <property type="entry name" value="Helicase_C-like"/>
</dbReference>
<evidence type="ECO:0000259" key="19">
    <source>
        <dbReference type="PROSITE" id="PS51194"/>
    </source>
</evidence>
<feature type="binding site" evidence="15">
    <location>
        <position position="85"/>
    </location>
    <ligand>
        <name>ATP</name>
        <dbReference type="ChEBI" id="CHEBI:30616"/>
    </ligand>
</feature>
<feature type="domain" description="SecA family profile" evidence="20">
    <location>
        <begin position="1"/>
        <end position="587"/>
    </location>
</feature>
<organism evidence="21 22">
    <name type="scientific">Candidatus Termititenax persephonae</name>
    <dbReference type="NCBI Taxonomy" id="2218525"/>
    <lineage>
        <taxon>Bacteria</taxon>
        <taxon>Bacillati</taxon>
        <taxon>Candidatus Margulisiibacteriota</taxon>
        <taxon>Candidatus Termititenacia</taxon>
        <taxon>Candidatus Termititenacales</taxon>
        <taxon>Candidatus Termititenacaceae</taxon>
        <taxon>Candidatus Termititenax</taxon>
    </lineage>
</organism>
<evidence type="ECO:0000256" key="10">
    <source>
        <dbReference type="ARBA" id="ARBA00022840"/>
    </source>
</evidence>
<proteinExistence type="inferred from homology"/>
<keyword evidence="4 15" id="KW-0813">Transport</keyword>
<keyword evidence="10 15" id="KW-0067">ATP-binding</keyword>
<dbReference type="AlphaFoldDB" id="A0A388TGR5"/>
<dbReference type="InterPro" id="IPR014001">
    <property type="entry name" value="Helicase_ATP-bd"/>
</dbReference>
<dbReference type="Pfam" id="PF02810">
    <property type="entry name" value="SEC-C"/>
    <property type="match status" value="1"/>
</dbReference>
<keyword evidence="8 15" id="KW-0547">Nucleotide-binding</keyword>
<evidence type="ECO:0000256" key="5">
    <source>
        <dbReference type="ARBA" id="ARBA00022475"/>
    </source>
</evidence>
<evidence type="ECO:0000256" key="15">
    <source>
        <dbReference type="HAMAP-Rule" id="MF_01382"/>
    </source>
</evidence>
<comment type="caution">
    <text evidence="21">The sequence shown here is derived from an EMBL/GenBank/DDBJ whole genome shotgun (WGS) entry which is preliminary data.</text>
</comment>
<feature type="compositionally biased region" description="Basic residues" evidence="17">
    <location>
        <begin position="802"/>
        <end position="812"/>
    </location>
</feature>
<dbReference type="FunFam" id="3.90.1440.10:FF:000002">
    <property type="entry name" value="Protein translocase subunit SecA"/>
    <property type="match status" value="1"/>
</dbReference>
<dbReference type="GO" id="GO:0065002">
    <property type="term" value="P:intracellular protein transmembrane transport"/>
    <property type="evidence" value="ECO:0007669"/>
    <property type="project" value="UniProtKB-UniRule"/>
</dbReference>
<feature type="binding site" evidence="15">
    <location>
        <begin position="103"/>
        <end position="107"/>
    </location>
    <ligand>
        <name>ATP</name>
        <dbReference type="ChEBI" id="CHEBI:30616"/>
    </ligand>
</feature>
<dbReference type="HAMAP" id="MF_01382">
    <property type="entry name" value="SecA"/>
    <property type="match status" value="1"/>
</dbReference>
<dbReference type="InterPro" id="IPR036266">
    <property type="entry name" value="SecA_Wing/Scaffold_sf"/>
</dbReference>
<dbReference type="InterPro" id="IPR014018">
    <property type="entry name" value="SecA_motor_DEAD"/>
</dbReference>
<gene>
    <name evidence="15 21" type="primary">secA</name>
    <name evidence="21" type="ORF">NO2_0880</name>
</gene>
<feature type="region of interest" description="Disordered" evidence="17">
    <location>
        <begin position="765"/>
        <end position="812"/>
    </location>
</feature>
<dbReference type="InterPro" id="IPR044722">
    <property type="entry name" value="SecA_SF2_C"/>
</dbReference>
<reference evidence="21 22" key="1">
    <citation type="journal article" date="2019" name="ISME J.">
        <title>Genome analyses of uncultured TG2/ZB3 bacteria in 'Margulisbacteria' specifically attached to ectosymbiotic spirochetes of protists in the termite gut.</title>
        <authorList>
            <person name="Utami Y.D."/>
            <person name="Kuwahara H."/>
            <person name="Igai K."/>
            <person name="Murakami T."/>
            <person name="Sugaya K."/>
            <person name="Morikawa T."/>
            <person name="Nagura Y."/>
            <person name="Yuki M."/>
            <person name="Deevong P."/>
            <person name="Inoue T."/>
            <person name="Kihara K."/>
            <person name="Lo N."/>
            <person name="Yamada A."/>
            <person name="Ohkuma M."/>
            <person name="Hongoh Y."/>
        </authorList>
    </citation>
    <scope>NUCLEOTIDE SEQUENCE [LARGE SCALE GENOMIC DNA]</scope>
    <source>
        <strain evidence="21">NkOx7-02</strain>
    </source>
</reference>
<evidence type="ECO:0000256" key="8">
    <source>
        <dbReference type="ARBA" id="ARBA00022741"/>
    </source>
</evidence>
<dbReference type="PRINTS" id="PR00906">
    <property type="entry name" value="SECA"/>
</dbReference>
<dbReference type="SMART" id="SM00957">
    <property type="entry name" value="SecA_DEAD"/>
    <property type="match status" value="1"/>
</dbReference>
<comment type="similarity">
    <text evidence="3 15 16">Belongs to the SecA family.</text>
</comment>
<evidence type="ECO:0000256" key="13">
    <source>
        <dbReference type="ARBA" id="ARBA00023010"/>
    </source>
</evidence>
<keyword evidence="12 15" id="KW-1278">Translocase</keyword>
<evidence type="ECO:0000256" key="12">
    <source>
        <dbReference type="ARBA" id="ARBA00022967"/>
    </source>
</evidence>
<dbReference type="GO" id="GO:0043952">
    <property type="term" value="P:protein transport by the Sec complex"/>
    <property type="evidence" value="ECO:0007669"/>
    <property type="project" value="TreeGrafter"/>
</dbReference>
<dbReference type="PANTHER" id="PTHR30612:SF0">
    <property type="entry name" value="CHLOROPLAST PROTEIN-TRANSPORTING ATPASE"/>
    <property type="match status" value="1"/>
</dbReference>
<evidence type="ECO:0000313" key="21">
    <source>
        <dbReference type="EMBL" id="GBR76310.1"/>
    </source>
</evidence>
<protein>
    <recommendedName>
        <fullName evidence="15 16">Protein translocase subunit SecA</fullName>
        <ecNumber evidence="15">7.4.2.8</ecNumber>
    </recommendedName>
</protein>
<keyword evidence="7" id="KW-0479">Metal-binding</keyword>
<dbReference type="InterPro" id="IPR011115">
    <property type="entry name" value="SecA_DEAD"/>
</dbReference>
<dbReference type="SUPFAM" id="SSF52540">
    <property type="entry name" value="P-loop containing nucleoside triphosphate hydrolases"/>
    <property type="match status" value="2"/>
</dbReference>
<evidence type="ECO:0000259" key="20">
    <source>
        <dbReference type="PROSITE" id="PS51196"/>
    </source>
</evidence>
<dbReference type="GO" id="GO:0046872">
    <property type="term" value="F:metal ion binding"/>
    <property type="evidence" value="ECO:0007669"/>
    <property type="project" value="UniProtKB-KW"/>
</dbReference>
<comment type="subcellular location">
    <subcellularLocation>
        <location evidence="15">Cell membrane</location>
        <topology evidence="15">Peripheral membrane protein</topology>
        <orientation evidence="15">Cytoplasmic side</orientation>
    </subcellularLocation>
    <subcellularLocation>
        <location evidence="15">Cytoplasm</location>
    </subcellularLocation>
    <subcellularLocation>
        <location evidence="2">Membrane</location>
        <topology evidence="2">Peripheral membrane protein</topology>
    </subcellularLocation>
    <text evidence="15">Distribution is 50-50.</text>
</comment>
<evidence type="ECO:0000256" key="16">
    <source>
        <dbReference type="RuleBase" id="RU003874"/>
    </source>
</evidence>
<comment type="function">
    <text evidence="15">Part of the Sec protein translocase complex. Interacts with the SecYEG preprotein conducting channel. Has a central role in coupling the hydrolysis of ATP to the transfer of proteins into and across the cell membrane, serving as an ATP-driven molecular motor driving the stepwise translocation of polypeptide chains across the membrane.</text>
</comment>
<feature type="domain" description="Helicase C-terminal" evidence="19">
    <location>
        <begin position="431"/>
        <end position="603"/>
    </location>
</feature>
<keyword evidence="5 15" id="KW-1003">Cell membrane</keyword>
<evidence type="ECO:0000256" key="14">
    <source>
        <dbReference type="ARBA" id="ARBA00023136"/>
    </source>
</evidence>
<evidence type="ECO:0000256" key="9">
    <source>
        <dbReference type="ARBA" id="ARBA00022833"/>
    </source>
</evidence>
<dbReference type="Pfam" id="PF07517">
    <property type="entry name" value="SecA_DEAD"/>
    <property type="match status" value="1"/>
</dbReference>
<dbReference type="SUPFAM" id="SSF81767">
    <property type="entry name" value="Pre-protein crosslinking domain of SecA"/>
    <property type="match status" value="1"/>
</dbReference>
<dbReference type="InterPro" id="IPR020937">
    <property type="entry name" value="SecA_CS"/>
</dbReference>
<dbReference type="CDD" id="cd18803">
    <property type="entry name" value="SF2_C_secA"/>
    <property type="match status" value="1"/>
</dbReference>
<keyword evidence="14 15" id="KW-0472">Membrane</keyword>
<dbReference type="GO" id="GO:0005886">
    <property type="term" value="C:plasma membrane"/>
    <property type="evidence" value="ECO:0007669"/>
    <property type="project" value="UniProtKB-SubCell"/>
</dbReference>
<dbReference type="NCBIfam" id="TIGR00963">
    <property type="entry name" value="secA"/>
    <property type="match status" value="1"/>
</dbReference>
<dbReference type="InterPro" id="IPR027417">
    <property type="entry name" value="P-loop_NTPase"/>
</dbReference>
<keyword evidence="9" id="KW-0862">Zinc</keyword>
<dbReference type="FunFam" id="3.40.50.300:FF:000334">
    <property type="entry name" value="Protein translocase subunit SecA"/>
    <property type="match status" value="1"/>
</dbReference>
<dbReference type="InterPro" id="IPR004027">
    <property type="entry name" value="SEC_C_motif"/>
</dbReference>
<dbReference type="EMBL" id="BGZO01000023">
    <property type="protein sequence ID" value="GBR76310.1"/>
    <property type="molecule type" value="Genomic_DNA"/>
</dbReference>
<keyword evidence="13 15" id="KW-0811">Translocation</keyword>
<dbReference type="PROSITE" id="PS01312">
    <property type="entry name" value="SECA"/>
    <property type="match status" value="1"/>
</dbReference>
<feature type="compositionally biased region" description="Basic and acidic residues" evidence="17">
    <location>
        <begin position="779"/>
        <end position="792"/>
    </location>
</feature>
<dbReference type="InterPro" id="IPR000185">
    <property type="entry name" value="SecA"/>
</dbReference>
<dbReference type="Gene3D" id="1.10.3060.10">
    <property type="entry name" value="Helical scaffold and wing domains of SecA"/>
    <property type="match status" value="2"/>
</dbReference>
<name>A0A388TGR5_9BACT</name>
<dbReference type="SMART" id="SM00958">
    <property type="entry name" value="SecA_PP_bind"/>
    <property type="match status" value="1"/>
</dbReference>
<dbReference type="FunFam" id="3.40.50.300:FF:000429">
    <property type="entry name" value="Preprotein translocase subunit SecA"/>
    <property type="match status" value="1"/>
</dbReference>